<feature type="domain" description="Halobacterial output" evidence="2">
    <location>
        <begin position="11"/>
        <end position="81"/>
    </location>
</feature>
<evidence type="ECO:0000259" key="2">
    <source>
        <dbReference type="Pfam" id="PF18545"/>
    </source>
</evidence>
<protein>
    <recommendedName>
        <fullName evidence="2">Halobacterial output domain-containing protein</fullName>
    </recommendedName>
</protein>
<dbReference type="InterPro" id="IPR040624">
    <property type="entry name" value="HalOD1"/>
</dbReference>
<feature type="region of interest" description="Disordered" evidence="1">
    <location>
        <begin position="84"/>
        <end position="104"/>
    </location>
</feature>
<proteinExistence type="predicted"/>
<dbReference type="AlphaFoldDB" id="A0A419WJI0"/>
<dbReference type="EMBL" id="RAPO01000002">
    <property type="protein sequence ID" value="RKD95623.1"/>
    <property type="molecule type" value="Genomic_DNA"/>
</dbReference>
<sequence length="104" mass="11308">MADRSMEEMGRSISLKVVEKVADREGVDPVDLTPPLHTVVDTEALDSLFQSTSSTERAVGKVEFQYQGYQVQVDSSGEVQIGETVSFAERNGPGTQPTEDTLSD</sequence>
<feature type="compositionally biased region" description="Polar residues" evidence="1">
    <location>
        <begin position="93"/>
        <end position="104"/>
    </location>
</feature>
<gene>
    <name evidence="3" type="ORF">ATJ93_2484</name>
</gene>
<evidence type="ECO:0000256" key="1">
    <source>
        <dbReference type="SAM" id="MobiDB-lite"/>
    </source>
</evidence>
<dbReference type="Proteomes" id="UP000283805">
    <property type="component" value="Unassembled WGS sequence"/>
</dbReference>
<evidence type="ECO:0000313" key="3">
    <source>
        <dbReference type="EMBL" id="RKD95623.1"/>
    </source>
</evidence>
<dbReference type="Pfam" id="PF18545">
    <property type="entry name" value="HalOD1"/>
    <property type="match status" value="1"/>
</dbReference>
<organism evidence="3 4">
    <name type="scientific">Halopiger aswanensis</name>
    <dbReference type="NCBI Taxonomy" id="148449"/>
    <lineage>
        <taxon>Archaea</taxon>
        <taxon>Methanobacteriati</taxon>
        <taxon>Methanobacteriota</taxon>
        <taxon>Stenosarchaea group</taxon>
        <taxon>Halobacteria</taxon>
        <taxon>Halobacteriales</taxon>
        <taxon>Natrialbaceae</taxon>
        <taxon>Halopiger</taxon>
    </lineage>
</organism>
<name>A0A419WJI0_9EURY</name>
<reference evidence="3 4" key="1">
    <citation type="submission" date="2018-09" db="EMBL/GenBank/DDBJ databases">
        <title>Genomic Encyclopedia of Archaeal and Bacterial Type Strains, Phase II (KMG-II): from individual species to whole genera.</title>
        <authorList>
            <person name="Goeker M."/>
        </authorList>
    </citation>
    <scope>NUCLEOTIDE SEQUENCE [LARGE SCALE GENOMIC DNA]</scope>
    <source>
        <strain evidence="3 4">DSM 13151</strain>
    </source>
</reference>
<accession>A0A419WJI0</accession>
<comment type="caution">
    <text evidence="3">The sequence shown here is derived from an EMBL/GenBank/DDBJ whole genome shotgun (WGS) entry which is preliminary data.</text>
</comment>
<keyword evidence="4" id="KW-1185">Reference proteome</keyword>
<evidence type="ECO:0000313" key="4">
    <source>
        <dbReference type="Proteomes" id="UP000283805"/>
    </source>
</evidence>